<keyword evidence="2" id="KW-0378">Hydrolase</keyword>
<organism evidence="2 3">
    <name type="scientific">Blautia ammoniilytica</name>
    <dbReference type="NCBI Taxonomy" id="2981782"/>
    <lineage>
        <taxon>Bacteria</taxon>
        <taxon>Bacillati</taxon>
        <taxon>Bacillota</taxon>
        <taxon>Clostridia</taxon>
        <taxon>Lachnospirales</taxon>
        <taxon>Lachnospiraceae</taxon>
        <taxon>Blautia</taxon>
    </lineage>
</organism>
<dbReference type="Gene3D" id="3.90.1570.10">
    <property type="entry name" value="tt1808, chain A"/>
    <property type="match status" value="1"/>
</dbReference>
<evidence type="ECO:0000313" key="3">
    <source>
        <dbReference type="Proteomes" id="UP001652409"/>
    </source>
</evidence>
<feature type="domain" description="Putative restriction endonuclease" evidence="1">
    <location>
        <begin position="13"/>
        <end position="152"/>
    </location>
</feature>
<evidence type="ECO:0000313" key="2">
    <source>
        <dbReference type="EMBL" id="MCU6765595.1"/>
    </source>
</evidence>
<dbReference type="PANTHER" id="PTHR36558:SF1">
    <property type="entry name" value="RESTRICTION ENDONUCLEASE DOMAIN-CONTAINING PROTEIN-RELATED"/>
    <property type="match status" value="1"/>
</dbReference>
<sequence length="186" mass="20903">MPLPKEHIYTVDDIYSLPEGERAELIDGQIYMMGAPTYLHQTLSMEISGTIREYIRRKHGACQVLHAPLAVTLFADDKTYVEPDVAVICDKGKVTDKGINGAPDFIAEIVSPSSRRMDYNTKNALYADAGVREYWIVDPDKKRTTVYRYEEDAAPMIVSFDQPLTVGIYGDLKINISQLLQDLGIN</sequence>
<dbReference type="EMBL" id="JAOQJL010000015">
    <property type="protein sequence ID" value="MCU6765595.1"/>
    <property type="molecule type" value="Genomic_DNA"/>
</dbReference>
<reference evidence="2 3" key="1">
    <citation type="journal article" date="2021" name="ISME Commun">
        <title>Automated analysis of genomic sequences facilitates high-throughput and comprehensive description of bacteria.</title>
        <authorList>
            <person name="Hitch T.C.A."/>
        </authorList>
    </citation>
    <scope>NUCLEOTIDE SEQUENCE [LARGE SCALE GENOMIC DNA]</scope>
    <source>
        <strain evidence="2 3">Sanger_23</strain>
    </source>
</reference>
<dbReference type="CDD" id="cd06260">
    <property type="entry name" value="DUF820-like"/>
    <property type="match status" value="1"/>
</dbReference>
<keyword evidence="2" id="KW-0540">Nuclease</keyword>
<gene>
    <name evidence="2" type="ORF">OCV61_09240</name>
</gene>
<comment type="caution">
    <text evidence="2">The sequence shown here is derived from an EMBL/GenBank/DDBJ whole genome shotgun (WGS) entry which is preliminary data.</text>
</comment>
<dbReference type="PANTHER" id="PTHR36558">
    <property type="entry name" value="GLR1098 PROTEIN"/>
    <property type="match status" value="1"/>
</dbReference>
<protein>
    <submittedName>
        <fullName evidence="2">Uma2 family endonuclease</fullName>
    </submittedName>
</protein>
<dbReference type="InterPro" id="IPR012296">
    <property type="entry name" value="Nuclease_put_TT1808"/>
</dbReference>
<name>A0ABT2TTN6_9FIRM</name>
<evidence type="ECO:0000259" key="1">
    <source>
        <dbReference type="Pfam" id="PF05685"/>
    </source>
</evidence>
<dbReference type="SUPFAM" id="SSF52980">
    <property type="entry name" value="Restriction endonuclease-like"/>
    <property type="match status" value="1"/>
</dbReference>
<accession>A0ABT2TTN6</accession>
<keyword evidence="2" id="KW-0255">Endonuclease</keyword>
<dbReference type="GO" id="GO:0004519">
    <property type="term" value="F:endonuclease activity"/>
    <property type="evidence" value="ECO:0007669"/>
    <property type="project" value="UniProtKB-KW"/>
</dbReference>
<dbReference type="InterPro" id="IPR008538">
    <property type="entry name" value="Uma2"/>
</dbReference>
<dbReference type="InterPro" id="IPR011335">
    <property type="entry name" value="Restrct_endonuc-II-like"/>
</dbReference>
<dbReference type="Pfam" id="PF05685">
    <property type="entry name" value="Uma2"/>
    <property type="match status" value="1"/>
</dbReference>
<keyword evidence="3" id="KW-1185">Reference proteome</keyword>
<dbReference type="Proteomes" id="UP001652409">
    <property type="component" value="Unassembled WGS sequence"/>
</dbReference>
<dbReference type="RefSeq" id="WP_158421552.1">
    <property type="nucleotide sequence ID" value="NZ_JAOQJL010000015.1"/>
</dbReference>
<proteinExistence type="predicted"/>